<name>A0A9J6ZGL3_9BACL</name>
<dbReference type="PROSITE" id="PS51257">
    <property type="entry name" value="PROKAR_LIPOPROTEIN"/>
    <property type="match status" value="1"/>
</dbReference>
<evidence type="ECO:0000256" key="1">
    <source>
        <dbReference type="ARBA" id="ARBA00009175"/>
    </source>
</evidence>
<dbReference type="GO" id="GO:0030973">
    <property type="term" value="F:molybdate ion binding"/>
    <property type="evidence" value="ECO:0007669"/>
    <property type="project" value="TreeGrafter"/>
</dbReference>
<sequence length="285" mass="31532">MNKTLRNSKLTVVCTMVLIIMLIVGCSTNGNQQENVNTTVEGVTPVQTKGKTQKILISAAASLSVVMDDIITQFKAEHSDIVVEVNYGSSGALQKQIEQGAPADLFVSAGMKQMDALEEQALLEKSTPLLKNEMVIVANKQFVNIALANDVSVAKLLNEINPTYIAIGEPDTVPAGQYARQVLQHEKLWDAWKEQYVYAKDVRQVLNYVEQGNAELGFVYLSDAISSNKVDIIHHIDSITHDPITYPIAILKNSKQIEAAQLFFDYLLSEELTALYEQNGFKRAE</sequence>
<dbReference type="InterPro" id="IPR005950">
    <property type="entry name" value="ModA"/>
</dbReference>
<dbReference type="Gene3D" id="3.40.190.10">
    <property type="entry name" value="Periplasmic binding protein-like II"/>
    <property type="match status" value="2"/>
</dbReference>
<organism evidence="6 7">
    <name type="scientific">Candidatus Pristimantibacillus lignocellulolyticus</name>
    <dbReference type="NCBI Taxonomy" id="2994561"/>
    <lineage>
        <taxon>Bacteria</taxon>
        <taxon>Bacillati</taxon>
        <taxon>Bacillota</taxon>
        <taxon>Bacilli</taxon>
        <taxon>Bacillales</taxon>
        <taxon>Paenibacillaceae</taxon>
        <taxon>Candidatus Pristimantibacillus</taxon>
    </lineage>
</organism>
<dbReference type="PANTHER" id="PTHR30632">
    <property type="entry name" value="MOLYBDATE-BINDING PERIPLASMIC PROTEIN"/>
    <property type="match status" value="1"/>
</dbReference>
<comment type="similarity">
    <text evidence="1">Belongs to the bacterial solute-binding protein ModA family.</text>
</comment>
<dbReference type="Pfam" id="PF13531">
    <property type="entry name" value="SBP_bac_11"/>
    <property type="match status" value="1"/>
</dbReference>
<evidence type="ECO:0000256" key="2">
    <source>
        <dbReference type="ARBA" id="ARBA00022505"/>
    </source>
</evidence>
<feature type="binding site" evidence="5">
    <location>
        <position position="175"/>
    </location>
    <ligand>
        <name>molybdate</name>
        <dbReference type="ChEBI" id="CHEBI:36264"/>
    </ligand>
</feature>
<keyword evidence="3 5" id="KW-0479">Metal-binding</keyword>
<dbReference type="KEGG" id="plig:NAG76_03215"/>
<feature type="binding site" evidence="5">
    <location>
        <position position="90"/>
    </location>
    <ligand>
        <name>molybdate</name>
        <dbReference type="ChEBI" id="CHEBI:36264"/>
    </ligand>
</feature>
<protein>
    <submittedName>
        <fullName evidence="6">Molybdate ABC transporter substrate-binding protein</fullName>
    </submittedName>
</protein>
<dbReference type="SUPFAM" id="SSF53850">
    <property type="entry name" value="Periplasmic binding protein-like II"/>
    <property type="match status" value="1"/>
</dbReference>
<dbReference type="GO" id="GO:1901359">
    <property type="term" value="F:tungstate binding"/>
    <property type="evidence" value="ECO:0007669"/>
    <property type="project" value="UniProtKB-ARBA"/>
</dbReference>
<keyword evidence="2 5" id="KW-0500">Molybdenum</keyword>
<proteinExistence type="inferred from homology"/>
<dbReference type="InterPro" id="IPR050682">
    <property type="entry name" value="ModA/WtpA"/>
</dbReference>
<dbReference type="FunFam" id="3.40.190.10:FF:000035">
    <property type="entry name" value="Molybdate ABC transporter substrate-binding protein"/>
    <property type="match status" value="1"/>
</dbReference>
<feature type="binding site" evidence="5">
    <location>
        <position position="220"/>
    </location>
    <ligand>
        <name>molybdate</name>
        <dbReference type="ChEBI" id="CHEBI:36264"/>
    </ligand>
</feature>
<dbReference type="GO" id="GO:0015689">
    <property type="term" value="P:molybdate ion transport"/>
    <property type="evidence" value="ECO:0007669"/>
    <property type="project" value="InterPro"/>
</dbReference>
<dbReference type="AlphaFoldDB" id="A0A9J6ZGL3"/>
<dbReference type="PANTHER" id="PTHR30632:SF0">
    <property type="entry name" value="SULFATE-BINDING PROTEIN"/>
    <property type="match status" value="1"/>
</dbReference>
<evidence type="ECO:0000256" key="4">
    <source>
        <dbReference type="ARBA" id="ARBA00022729"/>
    </source>
</evidence>
<evidence type="ECO:0000256" key="3">
    <source>
        <dbReference type="ARBA" id="ARBA00022723"/>
    </source>
</evidence>
<gene>
    <name evidence="6" type="primary">modA</name>
    <name evidence="6" type="ORF">NAG76_03215</name>
</gene>
<feature type="binding site" evidence="5">
    <location>
        <position position="62"/>
    </location>
    <ligand>
        <name>molybdate</name>
        <dbReference type="ChEBI" id="CHEBI:36264"/>
    </ligand>
</feature>
<keyword evidence="4" id="KW-0732">Signal</keyword>
<evidence type="ECO:0000256" key="5">
    <source>
        <dbReference type="PIRSR" id="PIRSR004846-1"/>
    </source>
</evidence>
<feature type="binding site" evidence="5">
    <location>
        <position position="202"/>
    </location>
    <ligand>
        <name>molybdate</name>
        <dbReference type="ChEBI" id="CHEBI:36264"/>
    </ligand>
</feature>
<dbReference type="EMBL" id="CP097899">
    <property type="protein sequence ID" value="URN95286.1"/>
    <property type="molecule type" value="Genomic_DNA"/>
</dbReference>
<evidence type="ECO:0000313" key="6">
    <source>
        <dbReference type="EMBL" id="URN95286.1"/>
    </source>
</evidence>
<reference evidence="6" key="1">
    <citation type="submission" date="2022-05" db="EMBL/GenBank/DDBJ databases">
        <title>Novel bacterial taxa in a minimal lignocellulolytic consortium and its capacity to transform plastics disclosed by genome-resolved metagenomics.</title>
        <authorList>
            <person name="Rodriguez C.A.D."/>
            <person name="Diaz-Garcia L."/>
            <person name="Herrera K."/>
            <person name="Tarazona N.A."/>
            <person name="Sproer C."/>
            <person name="Overmann J."/>
            <person name="Jimenez D.J."/>
        </authorList>
    </citation>
    <scope>NUCLEOTIDE SEQUENCE</scope>
    <source>
        <strain evidence="6">MAG5</strain>
    </source>
</reference>
<dbReference type="GO" id="GO:0046872">
    <property type="term" value="F:metal ion binding"/>
    <property type="evidence" value="ECO:0007669"/>
    <property type="project" value="UniProtKB-KW"/>
</dbReference>
<dbReference type="Proteomes" id="UP001056756">
    <property type="component" value="Chromosome"/>
</dbReference>
<dbReference type="NCBIfam" id="TIGR01256">
    <property type="entry name" value="modA"/>
    <property type="match status" value="1"/>
</dbReference>
<evidence type="ECO:0000313" key="7">
    <source>
        <dbReference type="Proteomes" id="UP001056756"/>
    </source>
</evidence>
<accession>A0A9J6ZGL3</accession>
<dbReference type="PIRSF" id="PIRSF004846">
    <property type="entry name" value="ModA"/>
    <property type="match status" value="1"/>
</dbReference>